<feature type="compositionally biased region" description="Polar residues" evidence="7">
    <location>
        <begin position="397"/>
        <end position="425"/>
    </location>
</feature>
<keyword evidence="4" id="KW-0238">DNA-binding</keyword>
<evidence type="ECO:0000256" key="5">
    <source>
        <dbReference type="ARBA" id="ARBA00023163"/>
    </source>
</evidence>
<dbReference type="InterPro" id="IPR037095">
    <property type="entry name" value="RBP-J/Cbf11_DNA-bd_sf"/>
</dbReference>
<evidence type="ECO:0000313" key="11">
    <source>
        <dbReference type="Proteomes" id="UP000580250"/>
    </source>
</evidence>
<evidence type="ECO:0000256" key="2">
    <source>
        <dbReference type="ARBA" id="ARBA00009704"/>
    </source>
</evidence>
<feature type="region of interest" description="Disordered" evidence="7">
    <location>
        <begin position="138"/>
        <end position="175"/>
    </location>
</feature>
<dbReference type="Pfam" id="PF09271">
    <property type="entry name" value="LAG1-DNAbind"/>
    <property type="match status" value="1"/>
</dbReference>
<evidence type="ECO:0000256" key="1">
    <source>
        <dbReference type="ARBA" id="ARBA00004123"/>
    </source>
</evidence>
<dbReference type="Pfam" id="PF09270">
    <property type="entry name" value="BTD"/>
    <property type="match status" value="1"/>
</dbReference>
<dbReference type="Gene3D" id="2.60.40.1450">
    <property type="entry name" value="LAG1, DNA binding domain"/>
    <property type="match status" value="1"/>
</dbReference>
<evidence type="ECO:0000256" key="7">
    <source>
        <dbReference type="SAM" id="MobiDB-lite"/>
    </source>
</evidence>
<name>A0A6V7WRB9_MELEN</name>
<evidence type="ECO:0000259" key="8">
    <source>
        <dbReference type="SMART" id="SM01267"/>
    </source>
</evidence>
<keyword evidence="6" id="KW-0539">Nucleus</keyword>
<dbReference type="GO" id="GO:0001228">
    <property type="term" value="F:DNA-binding transcription activator activity, RNA polymerase II-specific"/>
    <property type="evidence" value="ECO:0007669"/>
    <property type="project" value="InterPro"/>
</dbReference>
<evidence type="ECO:0000259" key="9">
    <source>
        <dbReference type="SMART" id="SM01268"/>
    </source>
</evidence>
<dbReference type="AlphaFoldDB" id="A0A6V7WRB9"/>
<dbReference type="PANTHER" id="PTHR10665">
    <property type="entry name" value="RECOMBINING BINDING PROTEIN SUPPRESSOR OF HAIRLESS"/>
    <property type="match status" value="1"/>
</dbReference>
<organism evidence="10 11">
    <name type="scientific">Meloidogyne enterolobii</name>
    <name type="common">Root-knot nematode worm</name>
    <name type="synonym">Meloidogyne mayaguensis</name>
    <dbReference type="NCBI Taxonomy" id="390850"/>
    <lineage>
        <taxon>Eukaryota</taxon>
        <taxon>Metazoa</taxon>
        <taxon>Ecdysozoa</taxon>
        <taxon>Nematoda</taxon>
        <taxon>Chromadorea</taxon>
        <taxon>Rhabditida</taxon>
        <taxon>Tylenchina</taxon>
        <taxon>Tylenchomorpha</taxon>
        <taxon>Tylenchoidea</taxon>
        <taxon>Meloidogynidae</taxon>
        <taxon>Meloidogyninae</taxon>
        <taxon>Meloidogyne</taxon>
    </lineage>
</organism>
<comment type="subcellular location">
    <subcellularLocation>
        <location evidence="1">Nucleus</location>
    </subcellularLocation>
</comment>
<dbReference type="OrthoDB" id="5600360at2759"/>
<dbReference type="SUPFAM" id="SSF49417">
    <property type="entry name" value="p53-like transcription factors"/>
    <property type="match status" value="1"/>
</dbReference>
<dbReference type="InterPro" id="IPR013783">
    <property type="entry name" value="Ig-like_fold"/>
</dbReference>
<dbReference type="GO" id="GO:0000978">
    <property type="term" value="F:RNA polymerase II cis-regulatory region sequence-specific DNA binding"/>
    <property type="evidence" value="ECO:0007669"/>
    <property type="project" value="InterPro"/>
</dbReference>
<feature type="domain" description="RBP-J/Cbf11/Cbf12 DNA binding" evidence="8">
    <location>
        <begin position="480"/>
        <end position="642"/>
    </location>
</feature>
<sequence length="1007" mass="111774">MTNCPQEGITELIKTTNNNNNSLPPQEFPITSMPEYLYHQSFHQFIPQCSQLTSTDPHSLSNPPNYQNYQQNLQEPQLGQNQPIHSNSGILPSFNQEIPNSSQLTLPISSTNFFNSQNPPKSSSQNLNESCLAIQRLSPNSQQQQQSSINPSHNLQISQQQGSQQFNNSTGNNQQISNTFSTNFPFWLDYQNPSNQISDNSTNISTEYYPHPFTSIAAAFDYNNNSGMMGMLPSMYPQNFQILDEQQSSQYFSVGGLYDSLAAAAAIAAGQIGDSSQITNFCWPTFDYYGGGQNSSSTINWTHWGYPTIDNNVGELIQQQNHSAVESGGSLSIFDSIAPIIEGSTEIKSQINSYNNQNEWQKTLALAATTSTTSTNNNRQLTSKFVSKRGRGRGPATSLTSTASNGNGPQHQRMESSQSRHCNNSSAINANECGGGLENVNEQQNLQTISPILLNFLPTQQMTSAAMRDYLANPGRYECAMWIFHAKVAQKSYGNEKRFFCPPPCVYLLGEGWRNRRKALDQIFKRIKEQNEKNSSDFLSNGDSCHEMFSEIISTIGINQPQNATERLSCHHIAHPLDFTNGKDYCAAKALFISDTDKRKYFYLHTTFSHACGGIDIGTFSSQRIKVISKPSKKKQSMKSSDCKYLCVSNGSKIALFNRLRSQTVSTRYLHVENGCFHASSTKWGAFHINSDNPQPFTTNNSNNNQTSTIITYGSVIQLIDAQSNIALPKLRIRKVDKQMVLLDPSSQGEPVSQLHKCAFQMVDTSGVGAVVAGQESLYLCLSHDKIIQHQAVRIDPNRHQISDGAAWTIISTDKSEYRWAEPLANIGSFARLPITPMPQLHNLNISSLNTDNGIKSEIPTNIELNGSNFSPSIRVWIGATPTETIFCSSERLNCSIPFLNLICSDLGFNTETAILANSNNRNEKLDVPILLVREEDSVVFPTSLSFTYSLTGPFTTSGNTKKQQSGKDNNLLINLETSSNKINNLNRFHPYWNNSENNGDSTGVNN</sequence>
<dbReference type="InterPro" id="IPR015350">
    <property type="entry name" value="Beta-trefoil_DNA-bd_dom"/>
</dbReference>
<feature type="compositionally biased region" description="Low complexity" evidence="7">
    <location>
        <begin position="370"/>
        <end position="383"/>
    </location>
</feature>
<dbReference type="SMART" id="SM01268">
    <property type="entry name" value="BTD"/>
    <property type="match status" value="1"/>
</dbReference>
<dbReference type="EMBL" id="CAJEWN010000757">
    <property type="protein sequence ID" value="CAD2189588.1"/>
    <property type="molecule type" value="Genomic_DNA"/>
</dbReference>
<evidence type="ECO:0000313" key="10">
    <source>
        <dbReference type="EMBL" id="CAD2189588.1"/>
    </source>
</evidence>
<dbReference type="InterPro" id="IPR036358">
    <property type="entry name" value="BTD_sf"/>
</dbReference>
<feature type="domain" description="Beta-trefoil DNA-binding" evidence="9">
    <location>
        <begin position="646"/>
        <end position="808"/>
    </location>
</feature>
<dbReference type="Pfam" id="PF20144">
    <property type="entry name" value="TIG_SUH"/>
    <property type="match status" value="1"/>
</dbReference>
<comment type="similarity">
    <text evidence="2">Belongs to the Su(H) family.</text>
</comment>
<dbReference type="GO" id="GO:0005634">
    <property type="term" value="C:nucleus"/>
    <property type="evidence" value="ECO:0007669"/>
    <property type="project" value="UniProtKB-SubCell"/>
</dbReference>
<dbReference type="Proteomes" id="UP000580250">
    <property type="component" value="Unassembled WGS sequence"/>
</dbReference>
<evidence type="ECO:0000256" key="4">
    <source>
        <dbReference type="ARBA" id="ARBA00023125"/>
    </source>
</evidence>
<dbReference type="SUPFAM" id="SSF81296">
    <property type="entry name" value="E set domains"/>
    <property type="match status" value="1"/>
</dbReference>
<dbReference type="FunFam" id="2.60.40.1450:FF:000003">
    <property type="entry name" value="Related to J kappa-recombination signal binding protein"/>
    <property type="match status" value="1"/>
</dbReference>
<accession>A0A6V7WRB9</accession>
<dbReference type="InterPro" id="IPR038007">
    <property type="entry name" value="RBP-Jkappa_IPT"/>
</dbReference>
<keyword evidence="3" id="KW-0805">Transcription regulation</keyword>
<dbReference type="InterPro" id="IPR040159">
    <property type="entry name" value="CLS_fam"/>
</dbReference>
<feature type="region of interest" description="Disordered" evidence="7">
    <location>
        <begin position="370"/>
        <end position="425"/>
    </location>
</feature>
<dbReference type="SUPFAM" id="SSF110217">
    <property type="entry name" value="DNA-binding protein LAG-1 (CSL)"/>
    <property type="match status" value="1"/>
</dbReference>
<dbReference type="Gene3D" id="2.80.10.50">
    <property type="match status" value="1"/>
</dbReference>
<gene>
    <name evidence="10" type="ORF">MENT_LOCUS42316</name>
</gene>
<feature type="region of interest" description="Disordered" evidence="7">
    <location>
        <begin position="79"/>
        <end position="98"/>
    </location>
</feature>
<dbReference type="InterPro" id="IPR008967">
    <property type="entry name" value="p53-like_TF_DNA-bd_sf"/>
</dbReference>
<dbReference type="Gene3D" id="2.60.40.10">
    <property type="entry name" value="Immunoglobulins"/>
    <property type="match status" value="1"/>
</dbReference>
<evidence type="ECO:0000256" key="6">
    <source>
        <dbReference type="ARBA" id="ARBA00023242"/>
    </source>
</evidence>
<protein>
    <submittedName>
        <fullName evidence="10">Uncharacterized protein</fullName>
    </submittedName>
</protein>
<dbReference type="InterPro" id="IPR015351">
    <property type="entry name" value="RBP-J/Cbf11/Cbf12_DNA-bd"/>
</dbReference>
<dbReference type="SMART" id="SM01267">
    <property type="entry name" value="LAG1_DNAbind"/>
    <property type="match status" value="1"/>
</dbReference>
<dbReference type="InterPro" id="IPR014756">
    <property type="entry name" value="Ig_E-set"/>
</dbReference>
<comment type="caution">
    <text evidence="10">The sequence shown here is derived from an EMBL/GenBank/DDBJ whole genome shotgun (WGS) entry which is preliminary data.</text>
</comment>
<keyword evidence="5" id="KW-0804">Transcription</keyword>
<proteinExistence type="inferred from homology"/>
<reference evidence="10 11" key="1">
    <citation type="submission" date="2020-08" db="EMBL/GenBank/DDBJ databases">
        <authorList>
            <person name="Koutsovoulos G."/>
            <person name="Danchin GJ E."/>
        </authorList>
    </citation>
    <scope>NUCLEOTIDE SEQUENCE [LARGE SCALE GENOMIC DNA]</scope>
</reference>
<evidence type="ECO:0000256" key="3">
    <source>
        <dbReference type="ARBA" id="ARBA00023015"/>
    </source>
</evidence>